<dbReference type="AlphaFoldDB" id="A0A166IY38"/>
<feature type="transmembrane region" description="Helical" evidence="1">
    <location>
        <begin position="219"/>
        <end position="240"/>
    </location>
</feature>
<name>A0A166IY38_9AGAM</name>
<evidence type="ECO:0000259" key="2">
    <source>
        <dbReference type="Pfam" id="PF20151"/>
    </source>
</evidence>
<keyword evidence="1" id="KW-0472">Membrane</keyword>
<keyword evidence="1" id="KW-0812">Transmembrane</keyword>
<feature type="transmembrane region" description="Helical" evidence="1">
    <location>
        <begin position="58"/>
        <end position="81"/>
    </location>
</feature>
<evidence type="ECO:0000256" key="1">
    <source>
        <dbReference type="SAM" id="Phobius"/>
    </source>
</evidence>
<feature type="domain" description="DUF6533" evidence="2">
    <location>
        <begin position="23"/>
        <end position="66"/>
    </location>
</feature>
<dbReference type="InterPro" id="IPR045340">
    <property type="entry name" value="DUF6533"/>
</dbReference>
<dbReference type="Proteomes" id="UP000076532">
    <property type="component" value="Unassembled WGS sequence"/>
</dbReference>
<evidence type="ECO:0000313" key="4">
    <source>
        <dbReference type="Proteomes" id="UP000076532"/>
    </source>
</evidence>
<protein>
    <recommendedName>
        <fullName evidence="2">DUF6533 domain-containing protein</fullName>
    </recommendedName>
</protein>
<organism evidence="3 4">
    <name type="scientific">Athelia psychrophila</name>
    <dbReference type="NCBI Taxonomy" id="1759441"/>
    <lineage>
        <taxon>Eukaryota</taxon>
        <taxon>Fungi</taxon>
        <taxon>Dikarya</taxon>
        <taxon>Basidiomycota</taxon>
        <taxon>Agaricomycotina</taxon>
        <taxon>Agaricomycetes</taxon>
        <taxon>Agaricomycetidae</taxon>
        <taxon>Atheliales</taxon>
        <taxon>Atheliaceae</taxon>
        <taxon>Athelia</taxon>
    </lineage>
</organism>
<feature type="transmembrane region" description="Helical" evidence="1">
    <location>
        <begin position="120"/>
        <end position="137"/>
    </location>
</feature>
<accession>A0A166IY38</accession>
<feature type="transmembrane region" description="Helical" evidence="1">
    <location>
        <begin position="166"/>
        <end position="184"/>
    </location>
</feature>
<keyword evidence="1" id="KW-1133">Transmembrane helix</keyword>
<dbReference type="Pfam" id="PF20151">
    <property type="entry name" value="DUF6533"/>
    <property type="match status" value="1"/>
</dbReference>
<reference evidence="3 4" key="1">
    <citation type="journal article" date="2016" name="Mol. Biol. Evol.">
        <title>Comparative Genomics of Early-Diverging Mushroom-Forming Fungi Provides Insights into the Origins of Lignocellulose Decay Capabilities.</title>
        <authorList>
            <person name="Nagy L.G."/>
            <person name="Riley R."/>
            <person name="Tritt A."/>
            <person name="Adam C."/>
            <person name="Daum C."/>
            <person name="Floudas D."/>
            <person name="Sun H."/>
            <person name="Yadav J.S."/>
            <person name="Pangilinan J."/>
            <person name="Larsson K.H."/>
            <person name="Matsuura K."/>
            <person name="Barry K."/>
            <person name="Labutti K."/>
            <person name="Kuo R."/>
            <person name="Ohm R.A."/>
            <person name="Bhattacharya S.S."/>
            <person name="Shirouzu T."/>
            <person name="Yoshinaga Y."/>
            <person name="Martin F.M."/>
            <person name="Grigoriev I.V."/>
            <person name="Hibbett D.S."/>
        </authorList>
    </citation>
    <scope>NUCLEOTIDE SEQUENCE [LARGE SCALE GENOMIC DNA]</scope>
    <source>
        <strain evidence="3 4">CBS 109695</strain>
    </source>
</reference>
<evidence type="ECO:0000313" key="3">
    <source>
        <dbReference type="EMBL" id="KZP20291.1"/>
    </source>
</evidence>
<feature type="transmembrane region" description="Helical" evidence="1">
    <location>
        <begin position="87"/>
        <end position="108"/>
    </location>
</feature>
<sequence>MASSTSLVYLPAIDPLAFQATTYVSVAQLTAYLYDWLLSIPEENEVVSRAGVTWPIAIYLLSRITTAAHLLLLVIFTFAPARPCTPLILLLVVCAITRTISTSLLFVLRVQAVYMGARPITTLFVILWLITAILNTLNDASVRAGPLTDPQYCTNYKMRYPTYPSISSFVFDTLVFIAVSYRLAADAAIDQSWRARLQSVVTGKGLFRISRALMISGQLYYLAIIMSFWVNLAVMLSPLIHAGFHYVLNTPYMVFTNIMACRVFRGVALGMLETSPTTDAGLSSTRIAAAFEAVPLEDLYPRDWNNQYPPSSAAED</sequence>
<keyword evidence="4" id="KW-1185">Reference proteome</keyword>
<dbReference type="EMBL" id="KV417556">
    <property type="protein sequence ID" value="KZP20291.1"/>
    <property type="molecule type" value="Genomic_DNA"/>
</dbReference>
<dbReference type="OrthoDB" id="3038990at2759"/>
<gene>
    <name evidence="3" type="ORF">FIBSPDRAFT_1044937</name>
</gene>
<proteinExistence type="predicted"/>